<name>A0A4Y2JXD0_ARAVE</name>
<dbReference type="Proteomes" id="UP000499080">
    <property type="component" value="Unassembled WGS sequence"/>
</dbReference>
<protein>
    <recommendedName>
        <fullName evidence="3">ATP-dependent DNA helicase</fullName>
    </recommendedName>
</protein>
<evidence type="ECO:0000313" key="2">
    <source>
        <dbReference type="Proteomes" id="UP000499080"/>
    </source>
</evidence>
<organism evidence="1 2">
    <name type="scientific">Araneus ventricosus</name>
    <name type="common">Orbweaver spider</name>
    <name type="synonym">Epeira ventricosa</name>
    <dbReference type="NCBI Taxonomy" id="182803"/>
    <lineage>
        <taxon>Eukaryota</taxon>
        <taxon>Metazoa</taxon>
        <taxon>Ecdysozoa</taxon>
        <taxon>Arthropoda</taxon>
        <taxon>Chelicerata</taxon>
        <taxon>Arachnida</taxon>
        <taxon>Araneae</taxon>
        <taxon>Araneomorphae</taxon>
        <taxon>Entelegynae</taxon>
        <taxon>Araneoidea</taxon>
        <taxon>Araneidae</taxon>
        <taxon>Araneus</taxon>
    </lineage>
</organism>
<dbReference type="GO" id="GO:0006260">
    <property type="term" value="P:DNA replication"/>
    <property type="evidence" value="ECO:0007669"/>
    <property type="project" value="TreeGrafter"/>
</dbReference>
<proteinExistence type="predicted"/>
<dbReference type="InterPro" id="IPR027417">
    <property type="entry name" value="P-loop_NTPase"/>
</dbReference>
<keyword evidence="2" id="KW-1185">Reference proteome</keyword>
<reference evidence="1 2" key="1">
    <citation type="journal article" date="2019" name="Sci. Rep.">
        <title>Orb-weaving spider Araneus ventricosus genome elucidates the spidroin gene catalogue.</title>
        <authorList>
            <person name="Kono N."/>
            <person name="Nakamura H."/>
            <person name="Ohtoshi R."/>
            <person name="Moran D.A.P."/>
            <person name="Shinohara A."/>
            <person name="Yoshida Y."/>
            <person name="Fujiwara M."/>
            <person name="Mori M."/>
            <person name="Tomita M."/>
            <person name="Arakawa K."/>
        </authorList>
    </citation>
    <scope>NUCLEOTIDE SEQUENCE [LARGE SCALE GENOMIC DNA]</scope>
</reference>
<dbReference type="PANTHER" id="PTHR23274:SF51">
    <property type="entry name" value="OS03G0423850 PROTEIN"/>
    <property type="match status" value="1"/>
</dbReference>
<gene>
    <name evidence="1" type="ORF">AVEN_55749_1</name>
</gene>
<dbReference type="EMBL" id="BGPR01003947">
    <property type="protein sequence ID" value="GBM94199.1"/>
    <property type="molecule type" value="Genomic_DNA"/>
</dbReference>
<dbReference type="SUPFAM" id="SSF52540">
    <property type="entry name" value="P-loop containing nucleoside triphosphate hydrolases"/>
    <property type="match status" value="1"/>
</dbReference>
<dbReference type="PANTHER" id="PTHR23274">
    <property type="entry name" value="DNA HELICASE-RELATED"/>
    <property type="match status" value="1"/>
</dbReference>
<accession>A0A4Y2JXD0</accession>
<dbReference type="AlphaFoldDB" id="A0A4Y2JXD0"/>
<dbReference type="OrthoDB" id="6590976at2759"/>
<sequence length="146" mass="16539">MLLRNLDPPKLFKGSRLIVKALLPHIIEAAILTGPFEDENILITSISLIPTDLPFSFQRSQFPLLLALAITINKAQGQSLRATSLYLTDECFVHRKLCLGMSRVKDTSSSFNIVDEQKETKNIVYSQVLKYICNNNVNKINYNQKN</sequence>
<dbReference type="GO" id="GO:0005657">
    <property type="term" value="C:replication fork"/>
    <property type="evidence" value="ECO:0007669"/>
    <property type="project" value="TreeGrafter"/>
</dbReference>
<comment type="caution">
    <text evidence="1">The sequence shown here is derived from an EMBL/GenBank/DDBJ whole genome shotgun (WGS) entry which is preliminary data.</text>
</comment>
<evidence type="ECO:0008006" key="3">
    <source>
        <dbReference type="Google" id="ProtNLM"/>
    </source>
</evidence>
<evidence type="ECO:0000313" key="1">
    <source>
        <dbReference type="EMBL" id="GBM94199.1"/>
    </source>
</evidence>